<dbReference type="Pfam" id="PF00172">
    <property type="entry name" value="Zn_clus"/>
    <property type="match status" value="1"/>
</dbReference>
<dbReference type="GO" id="GO:0000981">
    <property type="term" value="F:DNA-binding transcription factor activity, RNA polymerase II-specific"/>
    <property type="evidence" value="ECO:0007669"/>
    <property type="project" value="InterPro"/>
</dbReference>
<organism evidence="9 10">
    <name type="scientific">Penicillium polonicum</name>
    <dbReference type="NCBI Taxonomy" id="60169"/>
    <lineage>
        <taxon>Eukaryota</taxon>
        <taxon>Fungi</taxon>
        <taxon>Dikarya</taxon>
        <taxon>Ascomycota</taxon>
        <taxon>Pezizomycotina</taxon>
        <taxon>Eurotiomycetes</taxon>
        <taxon>Eurotiomycetidae</taxon>
        <taxon>Eurotiales</taxon>
        <taxon>Aspergillaceae</taxon>
        <taxon>Penicillium</taxon>
    </lineage>
</organism>
<dbReference type="Proteomes" id="UP000191408">
    <property type="component" value="Unassembled WGS sequence"/>
</dbReference>
<comment type="caution">
    <text evidence="9">The sequence shown here is derived from an EMBL/GenBank/DDBJ whole genome shotgun (WGS) entry which is preliminary data.</text>
</comment>
<dbReference type="PROSITE" id="PS50048">
    <property type="entry name" value="ZN2_CY6_FUNGAL_2"/>
    <property type="match status" value="1"/>
</dbReference>
<evidence type="ECO:0000313" key="9">
    <source>
        <dbReference type="EMBL" id="OQD63315.1"/>
    </source>
</evidence>
<proteinExistence type="predicted"/>
<dbReference type="PROSITE" id="PS00463">
    <property type="entry name" value="ZN2_CY6_FUNGAL_1"/>
    <property type="match status" value="1"/>
</dbReference>
<evidence type="ECO:0000256" key="7">
    <source>
        <dbReference type="SAM" id="MobiDB-lite"/>
    </source>
</evidence>
<dbReference type="GO" id="GO:0008270">
    <property type="term" value="F:zinc ion binding"/>
    <property type="evidence" value="ECO:0007669"/>
    <property type="project" value="InterPro"/>
</dbReference>
<dbReference type="OrthoDB" id="5296287at2759"/>
<feature type="coiled-coil region" evidence="6">
    <location>
        <begin position="124"/>
        <end position="151"/>
    </location>
</feature>
<evidence type="ECO:0000259" key="8">
    <source>
        <dbReference type="PROSITE" id="PS50048"/>
    </source>
</evidence>
<evidence type="ECO:0000256" key="5">
    <source>
        <dbReference type="ARBA" id="ARBA00023242"/>
    </source>
</evidence>
<dbReference type="SMART" id="SM00906">
    <property type="entry name" value="Fungal_trans"/>
    <property type="match status" value="1"/>
</dbReference>
<evidence type="ECO:0000256" key="4">
    <source>
        <dbReference type="ARBA" id="ARBA00023163"/>
    </source>
</evidence>
<evidence type="ECO:0000313" key="10">
    <source>
        <dbReference type="Proteomes" id="UP000191408"/>
    </source>
</evidence>
<dbReference type="InterPro" id="IPR036864">
    <property type="entry name" value="Zn2-C6_fun-type_DNA-bd_sf"/>
</dbReference>
<keyword evidence="4" id="KW-0804">Transcription</keyword>
<keyword evidence="1" id="KW-0479">Metal-binding</keyword>
<dbReference type="AlphaFoldDB" id="A0A1V6NF68"/>
<feature type="compositionally biased region" description="Polar residues" evidence="7">
    <location>
        <begin position="40"/>
        <end position="58"/>
    </location>
</feature>
<keyword evidence="5" id="KW-0539">Nucleus</keyword>
<feature type="region of interest" description="Disordered" evidence="7">
    <location>
        <begin position="168"/>
        <end position="211"/>
    </location>
</feature>
<feature type="region of interest" description="Disordered" evidence="7">
    <location>
        <begin position="39"/>
        <end position="58"/>
    </location>
</feature>
<reference evidence="10" key="1">
    <citation type="journal article" date="2017" name="Nat. Microbiol.">
        <title>Global analysis of biosynthetic gene clusters reveals vast potential of secondary metabolite production in Penicillium species.</title>
        <authorList>
            <person name="Nielsen J.C."/>
            <person name="Grijseels S."/>
            <person name="Prigent S."/>
            <person name="Ji B."/>
            <person name="Dainat J."/>
            <person name="Nielsen K.F."/>
            <person name="Frisvad J.C."/>
            <person name="Workman M."/>
            <person name="Nielsen J."/>
        </authorList>
    </citation>
    <scope>NUCLEOTIDE SEQUENCE [LARGE SCALE GENOMIC DNA]</scope>
    <source>
        <strain evidence="10">IBT 4502</strain>
    </source>
</reference>
<keyword evidence="3" id="KW-0238">DNA-binding</keyword>
<name>A0A1V6NF68_PENPO</name>
<evidence type="ECO:0000256" key="2">
    <source>
        <dbReference type="ARBA" id="ARBA00023015"/>
    </source>
</evidence>
<dbReference type="CDD" id="cd12148">
    <property type="entry name" value="fungal_TF_MHR"/>
    <property type="match status" value="1"/>
</dbReference>
<sequence>MTVEEAHPHTNYNGLVPESQPSTQQPTLDLAPARFRPLSVTDTMPTIDARSSNTASIRSNKTLAAQTKVAIPRQRAPSAPRYNRRVPRACASCRQRKTKCSGDTPVCRQCRELRATCNYPEGWRERTKKQVEDLSEKVQEYENLLKELGGMVESSAAERIRSLLDKHGPEVDYSSHNSQSQSVTPLDDVPLDDVPENDEPSSPSSIGSLEAIDRVEEDINRSEHARATGYMGKNSEITWMQRLQREADQRSKGLPGSLEPGQDLKTDNALSLHAVNYHLDDLDISVPGPVQLYAMPPREVADHMFEAYLTTVHPFYPIINKPLFSAQYRTFFDSAARPGDKWLAILNMIFAIGAKHGHLIDAPWRGDEKDHLVYLTRARILSMNGDVLFSHPDLQQVQVEGLIAFYLLASDQINRAWRISALAVRSAITLGINMKSSSPTTPDLSKEARYRVWWCLYTFEHMLGIMTGRATCIQDKVCTSPFPIPFEEEQLQEPDALEVLTDTILRDERINNVMASASIRQMPFHPVNGKDAGNHTRARDNKWIKNLPVNYGLYYLYYCDLSVIVQDIVNKVYSVDCVMVPWAQIEARIGELKSQTEIWQSNLPTGLDFTRQEDNGPDILRCKLTLALHYYSARITLGRPCLCRRDARQGPKPSFSHEMAVVTLESARLMLGLIPDEPDALQLYQIAPWWCILHYLMQAATVLLLELSFGTVHMPEEEKNFIGLSKKAIRWLFAMSEQSVASRRAWQLCDLSLRKLAQGMKYDVSDLPSYPYTPEPASTISSEPPSHQPKSHVAGDYWGPQLEHPPVSVPEASAGEDQYTYPSVSTADLMESLTAEAQDSFFPYDPISGEFMRSFFPRSNDNENWES</sequence>
<dbReference type="PANTHER" id="PTHR47654:SF3">
    <property type="entry name" value="ZN(II)2CYS6 TRANSCRIPTION FACTOR (EUROFUNG)"/>
    <property type="match status" value="1"/>
</dbReference>
<dbReference type="InterPro" id="IPR007219">
    <property type="entry name" value="XnlR_reg_dom"/>
</dbReference>
<feature type="domain" description="Zn(2)-C6 fungal-type" evidence="8">
    <location>
        <begin position="89"/>
        <end position="119"/>
    </location>
</feature>
<evidence type="ECO:0000256" key="3">
    <source>
        <dbReference type="ARBA" id="ARBA00023125"/>
    </source>
</evidence>
<dbReference type="Pfam" id="PF04082">
    <property type="entry name" value="Fungal_trans"/>
    <property type="match status" value="1"/>
</dbReference>
<dbReference type="Gene3D" id="4.10.240.10">
    <property type="entry name" value="Zn(2)-C6 fungal-type DNA-binding domain"/>
    <property type="match status" value="1"/>
</dbReference>
<feature type="region of interest" description="Disordered" evidence="7">
    <location>
        <begin position="1"/>
        <end position="26"/>
    </location>
</feature>
<keyword evidence="10" id="KW-1185">Reference proteome</keyword>
<dbReference type="InterPro" id="IPR001138">
    <property type="entry name" value="Zn2Cys6_DnaBD"/>
</dbReference>
<evidence type="ECO:0000256" key="1">
    <source>
        <dbReference type="ARBA" id="ARBA00022723"/>
    </source>
</evidence>
<dbReference type="SUPFAM" id="SSF57701">
    <property type="entry name" value="Zn2/Cys6 DNA-binding domain"/>
    <property type="match status" value="1"/>
</dbReference>
<dbReference type="PANTHER" id="PTHR47654">
    <property type="entry name" value="ZN(II)2CYS6 TRANSCRIPTION FACTOR (EUROFUNG)-RELATED"/>
    <property type="match status" value="1"/>
</dbReference>
<dbReference type="GO" id="GO:0003677">
    <property type="term" value="F:DNA binding"/>
    <property type="evidence" value="ECO:0007669"/>
    <property type="project" value="UniProtKB-KW"/>
</dbReference>
<protein>
    <recommendedName>
        <fullName evidence="8">Zn(2)-C6 fungal-type domain-containing protein</fullName>
    </recommendedName>
</protein>
<keyword evidence="2" id="KW-0805">Transcription regulation</keyword>
<evidence type="ECO:0000256" key="6">
    <source>
        <dbReference type="SAM" id="Coils"/>
    </source>
</evidence>
<dbReference type="GO" id="GO:0006351">
    <property type="term" value="P:DNA-templated transcription"/>
    <property type="evidence" value="ECO:0007669"/>
    <property type="project" value="InterPro"/>
</dbReference>
<keyword evidence="6" id="KW-0175">Coiled coil</keyword>
<feature type="compositionally biased region" description="Acidic residues" evidence="7">
    <location>
        <begin position="189"/>
        <end position="199"/>
    </location>
</feature>
<feature type="compositionally biased region" description="Polar residues" evidence="7">
    <location>
        <begin position="174"/>
        <end position="184"/>
    </location>
</feature>
<dbReference type="EMBL" id="MDYM01000009">
    <property type="protein sequence ID" value="OQD63315.1"/>
    <property type="molecule type" value="Genomic_DNA"/>
</dbReference>
<dbReference type="SMART" id="SM00066">
    <property type="entry name" value="GAL4"/>
    <property type="match status" value="1"/>
</dbReference>
<dbReference type="CDD" id="cd00067">
    <property type="entry name" value="GAL4"/>
    <property type="match status" value="1"/>
</dbReference>
<feature type="compositionally biased region" description="Polar residues" evidence="7">
    <location>
        <begin position="776"/>
        <end position="785"/>
    </location>
</feature>
<gene>
    <name evidence="9" type="ORF">PENPOL_c009G01531</name>
</gene>
<accession>A0A1V6NF68</accession>
<dbReference type="InterPro" id="IPR053230">
    <property type="entry name" value="Trans_reg_galc"/>
</dbReference>
<feature type="region of interest" description="Disordered" evidence="7">
    <location>
        <begin position="773"/>
        <end position="819"/>
    </location>
</feature>